<dbReference type="InterPro" id="IPR037165">
    <property type="entry name" value="AldOxase/xan_DH_Mopterin-bd_sf"/>
</dbReference>
<dbReference type="InterPro" id="IPR016208">
    <property type="entry name" value="Ald_Oxase/xanthine_DH-like"/>
</dbReference>
<dbReference type="Pfam" id="PF01315">
    <property type="entry name" value="Ald_Xan_dh_C"/>
    <property type="match status" value="1"/>
</dbReference>
<dbReference type="Gene3D" id="3.90.1170.50">
    <property type="entry name" value="Aldehyde oxidase/xanthine dehydrogenase, a/b hammerhead"/>
    <property type="match status" value="1"/>
</dbReference>
<dbReference type="InterPro" id="IPR036856">
    <property type="entry name" value="Ald_Oxase/Xan_DH_a/b_sf"/>
</dbReference>
<dbReference type="SUPFAM" id="SSF54665">
    <property type="entry name" value="CO dehydrogenase molybdoprotein N-domain-like"/>
    <property type="match status" value="1"/>
</dbReference>
<gene>
    <name evidence="4" type="ORF">METZ01_LOCUS6404</name>
</gene>
<reference evidence="4" key="1">
    <citation type="submission" date="2018-05" db="EMBL/GenBank/DDBJ databases">
        <authorList>
            <person name="Lanie J.A."/>
            <person name="Ng W.-L."/>
            <person name="Kazmierczak K.M."/>
            <person name="Andrzejewski T.M."/>
            <person name="Davidsen T.M."/>
            <person name="Wayne K.J."/>
            <person name="Tettelin H."/>
            <person name="Glass J.I."/>
            <person name="Rusch D."/>
            <person name="Podicherti R."/>
            <person name="Tsui H.-C.T."/>
            <person name="Winkler M.E."/>
        </authorList>
    </citation>
    <scope>NUCLEOTIDE SEQUENCE</scope>
</reference>
<dbReference type="Pfam" id="PF20256">
    <property type="entry name" value="MoCoBD_2"/>
    <property type="match status" value="1"/>
</dbReference>
<evidence type="ECO:0000313" key="4">
    <source>
        <dbReference type="EMBL" id="SUZ53550.1"/>
    </source>
</evidence>
<feature type="domain" description="Aldehyde oxidase/xanthine dehydrogenase a/b hammerhead" evidence="3">
    <location>
        <begin position="20"/>
        <end position="136"/>
    </location>
</feature>
<sequence>MTTRIFGSGIRRREDPRLITGGATYTDDVKLPEMLYAAMLRSPHAHAKINGIDTAAAKAAPGVVAVYTGADTDGVLNPIPCAWIPPESDVKAVAHPALAIDVVRYQGDAVAVVVAENRYQAEDALELINVDYDPLPAVISPEAAVQPGAPLLHEDAPNNQAFHWVAEGGDADAAFAAADVIVKDTILQQRLIPNAMEPRSAVANWTSSMGELTLWSTSQNPHIARFLASLVTGVGEHKIRVIATEVGGGFGSKIPVYADEMITSFCSMQLGRPVKWTATRSEGYQSTIHGRDHIEHVEMAATREGKITGVRTVIYAGMGAYLSTAGPGVPTILHGLMYSGPYDVGATRADVYGVFNNATPVDAYRGAGRPEATFLVERLVDMLAAELGIDPVELRRKNLIPKFEEGHDVASGITYDSGDYETLLDKVLGHVDYRALRQEQARMREQGSYMGIGVTTYAEICGLGPSQVAGAVGFGGGLWESAIVRFHPTGKVHVYSGTSPHGQGEETTFAQIISDELGVDVDDVTIVHGDTSNSPMGWGTYGSRTTAVGAAAMVLAARKVKEKARLLAAHLLEAAEADVEYADGAFFVKGSPDQSKPIQEMATMANVAWNLPEGMEPGLEASAFYDPPNFVYPFGAHVAVVEVDKDNGHIVIKRYVAGDDCGPQINPMIVDGQVHGGVVQGVGQTLWEGAVYDDNGQLLTGSMTDYALPKAHMLPQIETLSTITPSPHNPLGVKGIGETGAIASTVTIYNAVIDALRPLGVNGIDMPLTPEKVWQAIRQGQES</sequence>
<name>A0A381NG31_9ZZZZ</name>
<dbReference type="Gene3D" id="3.30.365.10">
    <property type="entry name" value="Aldehyde oxidase/xanthine dehydrogenase, molybdopterin binding domain"/>
    <property type="match status" value="4"/>
</dbReference>
<dbReference type="InterPro" id="IPR008274">
    <property type="entry name" value="AldOxase/xan_DH_MoCoBD1"/>
</dbReference>
<accession>A0A381NG31</accession>
<dbReference type="EMBL" id="UINC01000334">
    <property type="protein sequence ID" value="SUZ53550.1"/>
    <property type="molecule type" value="Genomic_DNA"/>
</dbReference>
<dbReference type="SUPFAM" id="SSF56003">
    <property type="entry name" value="Molybdenum cofactor-binding domain"/>
    <property type="match status" value="1"/>
</dbReference>
<dbReference type="PANTHER" id="PTHR11908">
    <property type="entry name" value="XANTHINE DEHYDROGENASE"/>
    <property type="match status" value="1"/>
</dbReference>
<proteinExistence type="predicted"/>
<dbReference type="InterPro" id="IPR046867">
    <property type="entry name" value="AldOxase/xan_DH_MoCoBD2"/>
</dbReference>
<keyword evidence="1" id="KW-0500">Molybdenum</keyword>
<protein>
    <recommendedName>
        <fullName evidence="3">Aldehyde oxidase/xanthine dehydrogenase a/b hammerhead domain-containing protein</fullName>
    </recommendedName>
</protein>
<dbReference type="PANTHER" id="PTHR11908:SF132">
    <property type="entry name" value="ALDEHYDE OXIDASE 1-RELATED"/>
    <property type="match status" value="1"/>
</dbReference>
<evidence type="ECO:0000256" key="2">
    <source>
        <dbReference type="ARBA" id="ARBA00023002"/>
    </source>
</evidence>
<dbReference type="InterPro" id="IPR000674">
    <property type="entry name" value="Ald_Oxase/Xan_DH_a/b"/>
</dbReference>
<evidence type="ECO:0000259" key="3">
    <source>
        <dbReference type="SMART" id="SM01008"/>
    </source>
</evidence>
<keyword evidence="2" id="KW-0560">Oxidoreductase</keyword>
<dbReference type="AlphaFoldDB" id="A0A381NG31"/>
<dbReference type="Pfam" id="PF02738">
    <property type="entry name" value="MoCoBD_1"/>
    <property type="match status" value="1"/>
</dbReference>
<evidence type="ECO:0000256" key="1">
    <source>
        <dbReference type="ARBA" id="ARBA00022505"/>
    </source>
</evidence>
<dbReference type="SMART" id="SM01008">
    <property type="entry name" value="Ald_Xan_dh_C"/>
    <property type="match status" value="1"/>
</dbReference>
<organism evidence="4">
    <name type="scientific">marine metagenome</name>
    <dbReference type="NCBI Taxonomy" id="408172"/>
    <lineage>
        <taxon>unclassified sequences</taxon>
        <taxon>metagenomes</taxon>
        <taxon>ecological metagenomes</taxon>
    </lineage>
</organism>
<dbReference type="GO" id="GO:0005506">
    <property type="term" value="F:iron ion binding"/>
    <property type="evidence" value="ECO:0007669"/>
    <property type="project" value="InterPro"/>
</dbReference>
<dbReference type="GO" id="GO:0016491">
    <property type="term" value="F:oxidoreductase activity"/>
    <property type="evidence" value="ECO:0007669"/>
    <property type="project" value="UniProtKB-KW"/>
</dbReference>